<dbReference type="EMBL" id="JAHRIO010020751">
    <property type="protein sequence ID" value="MEQ2164954.1"/>
    <property type="molecule type" value="Genomic_DNA"/>
</dbReference>
<organism evidence="1 2">
    <name type="scientific">Goodea atripinnis</name>
    <dbReference type="NCBI Taxonomy" id="208336"/>
    <lineage>
        <taxon>Eukaryota</taxon>
        <taxon>Metazoa</taxon>
        <taxon>Chordata</taxon>
        <taxon>Craniata</taxon>
        <taxon>Vertebrata</taxon>
        <taxon>Euteleostomi</taxon>
        <taxon>Actinopterygii</taxon>
        <taxon>Neopterygii</taxon>
        <taxon>Teleostei</taxon>
        <taxon>Neoteleostei</taxon>
        <taxon>Acanthomorphata</taxon>
        <taxon>Ovalentaria</taxon>
        <taxon>Atherinomorphae</taxon>
        <taxon>Cyprinodontiformes</taxon>
        <taxon>Goodeidae</taxon>
        <taxon>Goodea</taxon>
    </lineage>
</organism>
<accession>A0ABV0N237</accession>
<protein>
    <submittedName>
        <fullName evidence="1">Uncharacterized protein</fullName>
    </submittedName>
</protein>
<sequence>MQTGLFYTHQEQPPSNVASHLLVSFREPGPLLRLLSGPIRALTGRGASPVKSHLSALPGLRLTQLSKAAQSRVARQKDQRSAAFMRTERTVDRGEAGLHHEAHMGGQKGILLEDCIYETEG</sequence>
<name>A0ABV0N237_9TELE</name>
<evidence type="ECO:0000313" key="1">
    <source>
        <dbReference type="EMBL" id="MEQ2164954.1"/>
    </source>
</evidence>
<comment type="caution">
    <text evidence="1">The sequence shown here is derived from an EMBL/GenBank/DDBJ whole genome shotgun (WGS) entry which is preliminary data.</text>
</comment>
<gene>
    <name evidence="1" type="ORF">GOODEAATRI_012060</name>
</gene>
<proteinExistence type="predicted"/>
<reference evidence="1 2" key="1">
    <citation type="submission" date="2021-06" db="EMBL/GenBank/DDBJ databases">
        <authorList>
            <person name="Palmer J.M."/>
        </authorList>
    </citation>
    <scope>NUCLEOTIDE SEQUENCE [LARGE SCALE GENOMIC DNA]</scope>
    <source>
        <strain evidence="1 2">GA_2019</strain>
        <tissue evidence="1">Muscle</tissue>
    </source>
</reference>
<dbReference type="Proteomes" id="UP001476798">
    <property type="component" value="Unassembled WGS sequence"/>
</dbReference>
<keyword evidence="2" id="KW-1185">Reference proteome</keyword>
<evidence type="ECO:0000313" key="2">
    <source>
        <dbReference type="Proteomes" id="UP001476798"/>
    </source>
</evidence>